<proteinExistence type="predicted"/>
<evidence type="ECO:0000313" key="1">
    <source>
        <dbReference type="EMBL" id="KAI4339642.1"/>
    </source>
</evidence>
<name>A0ACB9NSR9_9MYRT</name>
<reference evidence="2" key="1">
    <citation type="journal article" date="2023" name="Front. Plant Sci.">
        <title>Chromosomal-level genome assembly of Melastoma candidum provides insights into trichome evolution.</title>
        <authorList>
            <person name="Zhong Y."/>
            <person name="Wu W."/>
            <person name="Sun C."/>
            <person name="Zou P."/>
            <person name="Liu Y."/>
            <person name="Dai S."/>
            <person name="Zhou R."/>
        </authorList>
    </citation>
    <scope>NUCLEOTIDE SEQUENCE [LARGE SCALE GENOMIC DNA]</scope>
</reference>
<evidence type="ECO:0000313" key="2">
    <source>
        <dbReference type="Proteomes" id="UP001057402"/>
    </source>
</evidence>
<organism evidence="1 2">
    <name type="scientific">Melastoma candidum</name>
    <dbReference type="NCBI Taxonomy" id="119954"/>
    <lineage>
        <taxon>Eukaryota</taxon>
        <taxon>Viridiplantae</taxon>
        <taxon>Streptophyta</taxon>
        <taxon>Embryophyta</taxon>
        <taxon>Tracheophyta</taxon>
        <taxon>Spermatophyta</taxon>
        <taxon>Magnoliopsida</taxon>
        <taxon>eudicotyledons</taxon>
        <taxon>Gunneridae</taxon>
        <taxon>Pentapetalae</taxon>
        <taxon>rosids</taxon>
        <taxon>malvids</taxon>
        <taxon>Myrtales</taxon>
        <taxon>Melastomataceae</taxon>
        <taxon>Melastomatoideae</taxon>
        <taxon>Melastomateae</taxon>
        <taxon>Melastoma</taxon>
    </lineage>
</organism>
<sequence>MFARMLPSRLCSAGGGSSPSAAATPSSVLSPAATLSRQYAHEVHTLSFREIWSKIHEDNVHAIDDDREPGPKLSVLLEPNRDGVEKALRNAVSDPLTGLVSEYFDHSEHASDLCLSLQQKVDLARAVYSSLVDLLSVLPSDGNEFSRPQCDALYAAFCQFDSHENPFPSPDGSGNFDEVHRCSSRLETQLDGCLRKSHSKLKLQRRAVMGSSLCIAGTALAAIVTVALVMTHAVAAFVCIPCIGAHFPCHRIRKKELERVAQLKAAWKGTDVLHKYMDNLNCLVKRLHDDMEHDKNLVRIGLEGGGDRIPILLVMNDLRKNVSKFQEHLEDLEIHICLGFKMVNRLRQDLLDKICRQSSAP</sequence>
<comment type="caution">
    <text evidence="1">The sequence shown here is derived from an EMBL/GenBank/DDBJ whole genome shotgun (WGS) entry which is preliminary data.</text>
</comment>
<protein>
    <submittedName>
        <fullName evidence="1">Uncharacterized protein</fullName>
    </submittedName>
</protein>
<gene>
    <name evidence="1" type="ORF">MLD38_024559</name>
</gene>
<accession>A0ACB9NSR9</accession>
<keyword evidence="2" id="KW-1185">Reference proteome</keyword>
<dbReference type="EMBL" id="CM042886">
    <property type="protein sequence ID" value="KAI4339642.1"/>
    <property type="molecule type" value="Genomic_DNA"/>
</dbReference>
<dbReference type="Proteomes" id="UP001057402">
    <property type="component" value="Chromosome 7"/>
</dbReference>